<keyword evidence="2" id="KW-0732">Signal</keyword>
<dbReference type="Proteomes" id="UP000264605">
    <property type="component" value="Chromosome"/>
</dbReference>
<dbReference type="NCBIfam" id="NF038123">
    <property type="entry name" value="NF038123_dom"/>
    <property type="match status" value="1"/>
</dbReference>
<evidence type="ECO:0000313" key="3">
    <source>
        <dbReference type="EMBL" id="AXV63885.1"/>
    </source>
</evidence>
<protein>
    <recommendedName>
        <fullName evidence="5">Spondin domain-containing protein</fullName>
    </recommendedName>
</protein>
<feature type="chain" id="PRO_5042153804" description="Spondin domain-containing protein" evidence="2">
    <location>
        <begin position="21"/>
        <end position="235"/>
    </location>
</feature>
<dbReference type="GeneID" id="99503942"/>
<evidence type="ECO:0000313" key="4">
    <source>
        <dbReference type="Proteomes" id="UP000264605"/>
    </source>
</evidence>
<gene>
    <name evidence="3" type="ORF">D0907_00630</name>
</gene>
<evidence type="ECO:0000256" key="1">
    <source>
        <dbReference type="SAM" id="MobiDB-lite"/>
    </source>
</evidence>
<reference evidence="3 4" key="1">
    <citation type="submission" date="2018-08" db="EMBL/GenBank/DDBJ databases">
        <title>Draft genome sequence of Pseudoalteromonas donghaensis HJ51.</title>
        <authorList>
            <person name="Oh J."/>
            <person name="Roh D."/>
        </authorList>
    </citation>
    <scope>NUCLEOTIDE SEQUENCE [LARGE SCALE GENOMIC DNA]</scope>
    <source>
        <strain evidence="3 4">HJ51</strain>
    </source>
</reference>
<evidence type="ECO:0000256" key="2">
    <source>
        <dbReference type="SAM" id="SignalP"/>
    </source>
</evidence>
<organism evidence="3 4">
    <name type="scientific">Pseudoalteromonas lipolytica</name>
    <dbReference type="NCBI Taxonomy" id="570156"/>
    <lineage>
        <taxon>Bacteria</taxon>
        <taxon>Pseudomonadati</taxon>
        <taxon>Pseudomonadota</taxon>
        <taxon>Gammaproteobacteria</taxon>
        <taxon>Alteromonadales</taxon>
        <taxon>Pseudoalteromonadaceae</taxon>
        <taxon>Pseudoalteromonas</taxon>
    </lineage>
</organism>
<dbReference type="AlphaFoldDB" id="A0AAD0RVY4"/>
<dbReference type="InterPro" id="IPR038678">
    <property type="entry name" value="Spondin_N_sf"/>
</dbReference>
<proteinExistence type="predicted"/>
<dbReference type="PROSITE" id="PS51257">
    <property type="entry name" value="PROKAR_LIPOPROTEIN"/>
    <property type="match status" value="1"/>
</dbReference>
<dbReference type="Gene3D" id="2.60.40.2130">
    <property type="entry name" value="F-spondin domain"/>
    <property type="match status" value="1"/>
</dbReference>
<feature type="signal peptide" evidence="2">
    <location>
        <begin position="1"/>
        <end position="20"/>
    </location>
</feature>
<dbReference type="KEGG" id="pdj:D0907_00630"/>
<dbReference type="RefSeq" id="WP_075594396.1">
    <property type="nucleotide sequence ID" value="NZ_CP032090.1"/>
</dbReference>
<dbReference type="InterPro" id="IPR009465">
    <property type="entry name" value="Spondin_N"/>
</dbReference>
<sequence>MRFSKSLIILALGVSLAACSDSDNNDVEVKPPVVVTPTSYEFTVTITNLTAAQPFSPVALIAHTEGMLWQIGNSASEALERMAEGGDNSQLLTVDFATHAQSAESPLPPGEQLTLTLTTEQLESLKISLATMLVNTNDAFTGLNAIDVSSLAVNESLSRHSHAYDAGTETNSEAHGTIPGPADSGEGFNESRDDINSVAMHPGVVSQDDGLRSSVLTNQHKFDNPVAQIIITRTQ</sequence>
<feature type="region of interest" description="Disordered" evidence="1">
    <location>
        <begin position="167"/>
        <end position="194"/>
    </location>
</feature>
<name>A0AAD0RVY4_9GAMM</name>
<accession>A0AAD0RVY4</accession>
<evidence type="ECO:0008006" key="5">
    <source>
        <dbReference type="Google" id="ProtNLM"/>
    </source>
</evidence>
<dbReference type="EMBL" id="CP032090">
    <property type="protein sequence ID" value="AXV63885.1"/>
    <property type="molecule type" value="Genomic_DNA"/>
</dbReference>